<sequence length="332" mass="37676">MKFNLENIRHTAARSNNKFAFKGLLRKLKYAIIGKETDKGLIFKLFIYLVLIDAAYIYLKPVFYMLTTMVKDLPDLMDPSVTWVPKRIFMENLGNAWEGLHYMKSFAVSLGISTTASVCQVVSCAIAGYAFARLSFPFKKFWFLCLIFIFIMPPQITILPTYLVFLKSGILNTAWTVLLPTFFGHGLKGALFVIIFRQFFSTQPKELEEAAKIDGASVYRVFFRVMLPLSKPAILVVFLFSFVWHWNDSFLQGIFMSRAHVVPLSLGLTELKDYLNALASSGSGGVMGQINLLKDEPIKMAAAFLMIMPLLVLYAFAQRWFIESVERAGLVE</sequence>
<dbReference type="PANTHER" id="PTHR43744:SF12">
    <property type="entry name" value="ABC TRANSPORTER PERMEASE PROTEIN MG189-RELATED"/>
    <property type="match status" value="1"/>
</dbReference>
<protein>
    <submittedName>
        <fullName evidence="9">Carbohydrate ABC transporter permease</fullName>
    </submittedName>
</protein>
<keyword evidence="10" id="KW-1185">Reference proteome</keyword>
<dbReference type="EMBL" id="JBHSNC010000057">
    <property type="protein sequence ID" value="MFC5532047.1"/>
    <property type="molecule type" value="Genomic_DNA"/>
</dbReference>
<feature type="transmembrane region" description="Helical" evidence="7">
    <location>
        <begin position="41"/>
        <end position="59"/>
    </location>
</feature>
<evidence type="ECO:0000259" key="8">
    <source>
        <dbReference type="PROSITE" id="PS50928"/>
    </source>
</evidence>
<feature type="transmembrane region" description="Helical" evidence="7">
    <location>
        <begin position="177"/>
        <end position="200"/>
    </location>
</feature>
<keyword evidence="4 7" id="KW-0812">Transmembrane</keyword>
<evidence type="ECO:0000256" key="2">
    <source>
        <dbReference type="ARBA" id="ARBA00022448"/>
    </source>
</evidence>
<evidence type="ECO:0000256" key="5">
    <source>
        <dbReference type="ARBA" id="ARBA00022989"/>
    </source>
</evidence>
<dbReference type="PROSITE" id="PS50928">
    <property type="entry name" value="ABC_TM1"/>
    <property type="match status" value="1"/>
</dbReference>
<dbReference type="InterPro" id="IPR000515">
    <property type="entry name" value="MetI-like"/>
</dbReference>
<dbReference type="CDD" id="cd06261">
    <property type="entry name" value="TM_PBP2"/>
    <property type="match status" value="1"/>
</dbReference>
<feature type="transmembrane region" description="Helical" evidence="7">
    <location>
        <begin position="106"/>
        <end position="129"/>
    </location>
</feature>
<evidence type="ECO:0000256" key="3">
    <source>
        <dbReference type="ARBA" id="ARBA00022475"/>
    </source>
</evidence>
<comment type="caution">
    <text evidence="9">The sequence shown here is derived from an EMBL/GenBank/DDBJ whole genome shotgun (WGS) entry which is preliminary data.</text>
</comment>
<evidence type="ECO:0000256" key="1">
    <source>
        <dbReference type="ARBA" id="ARBA00004651"/>
    </source>
</evidence>
<feature type="domain" description="ABC transmembrane type-1" evidence="8">
    <location>
        <begin position="106"/>
        <end position="317"/>
    </location>
</feature>
<evidence type="ECO:0000256" key="6">
    <source>
        <dbReference type="ARBA" id="ARBA00023136"/>
    </source>
</evidence>
<dbReference type="Proteomes" id="UP001596108">
    <property type="component" value="Unassembled WGS sequence"/>
</dbReference>
<keyword evidence="3" id="KW-1003">Cell membrane</keyword>
<evidence type="ECO:0000313" key="9">
    <source>
        <dbReference type="EMBL" id="MFC5532047.1"/>
    </source>
</evidence>
<feature type="transmembrane region" description="Helical" evidence="7">
    <location>
        <begin position="141"/>
        <end position="165"/>
    </location>
</feature>
<name>A0ABW0R894_9BACL</name>
<keyword evidence="6 7" id="KW-0472">Membrane</keyword>
<evidence type="ECO:0000313" key="10">
    <source>
        <dbReference type="Proteomes" id="UP001596108"/>
    </source>
</evidence>
<keyword evidence="5 7" id="KW-1133">Transmembrane helix</keyword>
<dbReference type="InterPro" id="IPR035906">
    <property type="entry name" value="MetI-like_sf"/>
</dbReference>
<keyword evidence="2 7" id="KW-0813">Transport</keyword>
<comment type="similarity">
    <text evidence="7">Belongs to the binding-protein-dependent transport system permease family.</text>
</comment>
<dbReference type="Gene3D" id="1.10.3720.10">
    <property type="entry name" value="MetI-like"/>
    <property type="match status" value="1"/>
</dbReference>
<dbReference type="PANTHER" id="PTHR43744">
    <property type="entry name" value="ABC TRANSPORTER PERMEASE PROTEIN MG189-RELATED-RELATED"/>
    <property type="match status" value="1"/>
</dbReference>
<evidence type="ECO:0000256" key="7">
    <source>
        <dbReference type="RuleBase" id="RU363032"/>
    </source>
</evidence>
<feature type="transmembrane region" description="Helical" evidence="7">
    <location>
        <begin position="221"/>
        <end position="246"/>
    </location>
</feature>
<accession>A0ABW0R894</accession>
<dbReference type="RefSeq" id="WP_378114020.1">
    <property type="nucleotide sequence ID" value="NZ_JBHSNC010000057.1"/>
</dbReference>
<comment type="subcellular location">
    <subcellularLocation>
        <location evidence="1 7">Cell membrane</location>
        <topology evidence="1 7">Multi-pass membrane protein</topology>
    </subcellularLocation>
</comment>
<organism evidence="9 10">
    <name type="scientific">Cohnella yongneupensis</name>
    <dbReference type="NCBI Taxonomy" id="425006"/>
    <lineage>
        <taxon>Bacteria</taxon>
        <taxon>Bacillati</taxon>
        <taxon>Bacillota</taxon>
        <taxon>Bacilli</taxon>
        <taxon>Bacillales</taxon>
        <taxon>Paenibacillaceae</taxon>
        <taxon>Cohnella</taxon>
    </lineage>
</organism>
<evidence type="ECO:0000256" key="4">
    <source>
        <dbReference type="ARBA" id="ARBA00022692"/>
    </source>
</evidence>
<gene>
    <name evidence="9" type="ORF">ACFPQ4_21735</name>
</gene>
<feature type="transmembrane region" description="Helical" evidence="7">
    <location>
        <begin position="298"/>
        <end position="317"/>
    </location>
</feature>
<dbReference type="Pfam" id="PF00528">
    <property type="entry name" value="BPD_transp_1"/>
    <property type="match status" value="1"/>
</dbReference>
<dbReference type="SUPFAM" id="SSF161098">
    <property type="entry name" value="MetI-like"/>
    <property type="match status" value="1"/>
</dbReference>
<proteinExistence type="inferred from homology"/>
<reference evidence="10" key="1">
    <citation type="journal article" date="2019" name="Int. J. Syst. Evol. Microbiol.">
        <title>The Global Catalogue of Microorganisms (GCM) 10K type strain sequencing project: providing services to taxonomists for standard genome sequencing and annotation.</title>
        <authorList>
            <consortium name="The Broad Institute Genomics Platform"/>
            <consortium name="The Broad Institute Genome Sequencing Center for Infectious Disease"/>
            <person name="Wu L."/>
            <person name="Ma J."/>
        </authorList>
    </citation>
    <scope>NUCLEOTIDE SEQUENCE [LARGE SCALE GENOMIC DNA]</scope>
    <source>
        <strain evidence="10">CGMCC 1.18578</strain>
    </source>
</reference>